<comment type="caution">
    <text evidence="1">The sequence shown here is derived from an EMBL/GenBank/DDBJ whole genome shotgun (WGS) entry which is preliminary data.</text>
</comment>
<name>A0ACA9R8T6_9GLOM</name>
<accession>A0ACA9R8T6</accession>
<reference evidence="1" key="1">
    <citation type="submission" date="2021-06" db="EMBL/GenBank/DDBJ databases">
        <authorList>
            <person name="Kallberg Y."/>
            <person name="Tangrot J."/>
            <person name="Rosling A."/>
        </authorList>
    </citation>
    <scope>NUCLEOTIDE SEQUENCE</scope>
    <source>
        <strain evidence="1">MA461A</strain>
    </source>
</reference>
<evidence type="ECO:0000313" key="1">
    <source>
        <dbReference type="EMBL" id="CAG8782429.1"/>
    </source>
</evidence>
<gene>
    <name evidence="1" type="ORF">RPERSI_LOCUS17793</name>
</gene>
<dbReference type="EMBL" id="CAJVQC010046072">
    <property type="protein sequence ID" value="CAG8782429.1"/>
    <property type="molecule type" value="Genomic_DNA"/>
</dbReference>
<keyword evidence="2" id="KW-1185">Reference proteome</keyword>
<evidence type="ECO:0000313" key="2">
    <source>
        <dbReference type="Proteomes" id="UP000789920"/>
    </source>
</evidence>
<protein>
    <submittedName>
        <fullName evidence="1">34235_t:CDS:1</fullName>
    </submittedName>
</protein>
<organism evidence="1 2">
    <name type="scientific">Racocetra persica</name>
    <dbReference type="NCBI Taxonomy" id="160502"/>
    <lineage>
        <taxon>Eukaryota</taxon>
        <taxon>Fungi</taxon>
        <taxon>Fungi incertae sedis</taxon>
        <taxon>Mucoromycota</taxon>
        <taxon>Glomeromycotina</taxon>
        <taxon>Glomeromycetes</taxon>
        <taxon>Diversisporales</taxon>
        <taxon>Gigasporaceae</taxon>
        <taxon>Racocetra</taxon>
    </lineage>
</organism>
<feature type="non-terminal residue" evidence="1">
    <location>
        <position position="1"/>
    </location>
</feature>
<dbReference type="Proteomes" id="UP000789920">
    <property type="component" value="Unassembled WGS sequence"/>
</dbReference>
<sequence>EERVNDLNKERVVNIIKESSDNYNKANEKNDYNEANKIAENNNKTRADKPES</sequence>
<proteinExistence type="predicted"/>
<feature type="non-terminal residue" evidence="1">
    <location>
        <position position="52"/>
    </location>
</feature>